<keyword evidence="10" id="KW-0460">Magnesium</keyword>
<evidence type="ECO:0000256" key="5">
    <source>
        <dbReference type="ARBA" id="ARBA00012180"/>
    </source>
</evidence>
<evidence type="ECO:0000256" key="3">
    <source>
        <dbReference type="ARBA" id="ARBA00005300"/>
    </source>
</evidence>
<dbReference type="InterPro" id="IPR012337">
    <property type="entry name" value="RNaseH-like_sf"/>
</dbReference>
<dbReference type="InterPro" id="IPR002156">
    <property type="entry name" value="RNaseH_domain"/>
</dbReference>
<evidence type="ECO:0000256" key="9">
    <source>
        <dbReference type="ARBA" id="ARBA00022801"/>
    </source>
</evidence>
<reference evidence="12 13" key="1">
    <citation type="submission" date="2018-07" db="EMBL/GenBank/DDBJ databases">
        <title>Genomic Encyclopedia of Type Strains, Phase IV (KMG-IV): sequencing the most valuable type-strain genomes for metagenomic binning, comparative biology and taxonomic classification.</title>
        <authorList>
            <person name="Goeker M."/>
        </authorList>
    </citation>
    <scope>NUCLEOTIDE SEQUENCE [LARGE SCALE GENOMIC DNA]</scope>
    <source>
        <strain evidence="12 13">DSM 21410</strain>
    </source>
</reference>
<keyword evidence="6" id="KW-0540">Nuclease</keyword>
<comment type="similarity">
    <text evidence="3">Belongs to the RNase H family.</text>
</comment>
<evidence type="ECO:0000313" key="12">
    <source>
        <dbReference type="EMBL" id="RCX05646.1"/>
    </source>
</evidence>
<evidence type="ECO:0000256" key="6">
    <source>
        <dbReference type="ARBA" id="ARBA00022722"/>
    </source>
</evidence>
<evidence type="ECO:0000259" key="11">
    <source>
        <dbReference type="PROSITE" id="PS50879"/>
    </source>
</evidence>
<protein>
    <recommendedName>
        <fullName evidence="5">ribonuclease H</fullName>
        <ecNumber evidence="5">3.1.26.4</ecNumber>
    </recommendedName>
</protein>
<keyword evidence="8" id="KW-0255">Endonuclease</keyword>
<evidence type="ECO:0000256" key="1">
    <source>
        <dbReference type="ARBA" id="ARBA00000077"/>
    </source>
</evidence>
<keyword evidence="7" id="KW-0479">Metal-binding</keyword>
<dbReference type="EC" id="3.1.26.4" evidence="5"/>
<dbReference type="RefSeq" id="WP_037356659.1">
    <property type="nucleotide sequence ID" value="NZ_BHZF01000001.1"/>
</dbReference>
<keyword evidence="13" id="KW-1185">Reference proteome</keyword>
<dbReference type="InterPro" id="IPR022892">
    <property type="entry name" value="RNaseHI"/>
</dbReference>
<comment type="subunit">
    <text evidence="4">Monomer.</text>
</comment>
<dbReference type="GO" id="GO:0043137">
    <property type="term" value="P:DNA replication, removal of RNA primer"/>
    <property type="evidence" value="ECO:0007669"/>
    <property type="project" value="TreeGrafter"/>
</dbReference>
<evidence type="ECO:0000256" key="10">
    <source>
        <dbReference type="ARBA" id="ARBA00022842"/>
    </source>
</evidence>
<dbReference type="GO" id="GO:0003676">
    <property type="term" value="F:nucleic acid binding"/>
    <property type="evidence" value="ECO:0007669"/>
    <property type="project" value="InterPro"/>
</dbReference>
<dbReference type="PANTHER" id="PTHR10642:SF26">
    <property type="entry name" value="RIBONUCLEASE H1"/>
    <property type="match status" value="1"/>
</dbReference>
<dbReference type="Proteomes" id="UP000253517">
    <property type="component" value="Unassembled WGS sequence"/>
</dbReference>
<name>A0A369ABH0_9FLAO</name>
<dbReference type="GO" id="GO:0004523">
    <property type="term" value="F:RNA-DNA hybrid ribonuclease activity"/>
    <property type="evidence" value="ECO:0007669"/>
    <property type="project" value="UniProtKB-EC"/>
</dbReference>
<gene>
    <name evidence="12" type="ORF">DES35_101934</name>
</gene>
<dbReference type="CDD" id="cd09278">
    <property type="entry name" value="RNase_HI_prokaryote_like"/>
    <property type="match status" value="1"/>
</dbReference>
<dbReference type="NCBIfam" id="NF001236">
    <property type="entry name" value="PRK00203.1"/>
    <property type="match status" value="1"/>
</dbReference>
<sequence>MNNHEVIRIYTDGACTGNPGPGAYASILTFGEKEKILIRHFRKTTNNRMELLAVIDALKAVKKKHIPIEIYSDSKYVVDAVNMGWLAKWIRKGWNKVKNPDLWQEFSTLYQLYLPKMYWVKGHNNHPYNERCDKLAVEAILKPDPEVDLYYESICANNT</sequence>
<evidence type="ECO:0000313" key="13">
    <source>
        <dbReference type="Proteomes" id="UP000253517"/>
    </source>
</evidence>
<keyword evidence="9" id="KW-0378">Hydrolase</keyword>
<accession>A0A369ABH0</accession>
<evidence type="ECO:0000256" key="2">
    <source>
        <dbReference type="ARBA" id="ARBA00001946"/>
    </source>
</evidence>
<dbReference type="PANTHER" id="PTHR10642">
    <property type="entry name" value="RIBONUCLEASE H1"/>
    <property type="match status" value="1"/>
</dbReference>
<comment type="cofactor">
    <cofactor evidence="2">
        <name>Mg(2+)</name>
        <dbReference type="ChEBI" id="CHEBI:18420"/>
    </cofactor>
</comment>
<proteinExistence type="inferred from homology"/>
<dbReference type="Pfam" id="PF00075">
    <property type="entry name" value="RNase_H"/>
    <property type="match status" value="1"/>
</dbReference>
<evidence type="ECO:0000256" key="4">
    <source>
        <dbReference type="ARBA" id="ARBA00011245"/>
    </source>
</evidence>
<comment type="caution">
    <text evidence="12">The sequence shown here is derived from an EMBL/GenBank/DDBJ whole genome shotgun (WGS) entry which is preliminary data.</text>
</comment>
<comment type="catalytic activity">
    <reaction evidence="1">
        <text>Endonucleolytic cleavage to 5'-phosphomonoester.</text>
        <dbReference type="EC" id="3.1.26.4"/>
    </reaction>
</comment>
<dbReference type="InterPro" id="IPR036397">
    <property type="entry name" value="RNaseH_sf"/>
</dbReference>
<evidence type="ECO:0000256" key="7">
    <source>
        <dbReference type="ARBA" id="ARBA00022723"/>
    </source>
</evidence>
<dbReference type="Gene3D" id="3.30.420.10">
    <property type="entry name" value="Ribonuclease H-like superfamily/Ribonuclease H"/>
    <property type="match status" value="1"/>
</dbReference>
<dbReference type="GO" id="GO:0046872">
    <property type="term" value="F:metal ion binding"/>
    <property type="evidence" value="ECO:0007669"/>
    <property type="project" value="UniProtKB-KW"/>
</dbReference>
<dbReference type="InterPro" id="IPR050092">
    <property type="entry name" value="RNase_H"/>
</dbReference>
<dbReference type="EMBL" id="QPJS01000001">
    <property type="protein sequence ID" value="RCX05646.1"/>
    <property type="molecule type" value="Genomic_DNA"/>
</dbReference>
<dbReference type="AlphaFoldDB" id="A0A369ABH0"/>
<dbReference type="SUPFAM" id="SSF53098">
    <property type="entry name" value="Ribonuclease H-like"/>
    <property type="match status" value="1"/>
</dbReference>
<dbReference type="PROSITE" id="PS50879">
    <property type="entry name" value="RNASE_H_1"/>
    <property type="match status" value="1"/>
</dbReference>
<organism evidence="12 13">
    <name type="scientific">Schleiferia thermophila</name>
    <dbReference type="NCBI Taxonomy" id="884107"/>
    <lineage>
        <taxon>Bacteria</taxon>
        <taxon>Pseudomonadati</taxon>
        <taxon>Bacteroidota</taxon>
        <taxon>Flavobacteriia</taxon>
        <taxon>Flavobacteriales</taxon>
        <taxon>Schleiferiaceae</taxon>
        <taxon>Schleiferia</taxon>
    </lineage>
</organism>
<feature type="domain" description="RNase H type-1" evidence="11">
    <location>
        <begin position="3"/>
        <end position="141"/>
    </location>
</feature>
<evidence type="ECO:0000256" key="8">
    <source>
        <dbReference type="ARBA" id="ARBA00022759"/>
    </source>
</evidence>